<evidence type="ECO:0000313" key="1">
    <source>
        <dbReference type="EMBL" id="RHZ89758.1"/>
    </source>
</evidence>
<reference evidence="1 2" key="1">
    <citation type="submission" date="2018-08" db="EMBL/GenBank/DDBJ databases">
        <title>Genome and evolution of the arbuscular mycorrhizal fungus Diversispora epigaea (formerly Glomus versiforme) and its bacterial endosymbionts.</title>
        <authorList>
            <person name="Sun X."/>
            <person name="Fei Z."/>
            <person name="Harrison M."/>
        </authorList>
    </citation>
    <scope>NUCLEOTIDE SEQUENCE [LARGE SCALE GENOMIC DNA]</scope>
    <source>
        <strain evidence="1 2">IT104</strain>
    </source>
</reference>
<dbReference type="OrthoDB" id="2310771at2759"/>
<dbReference type="EMBL" id="PQFF01000009">
    <property type="protein sequence ID" value="RHZ89758.1"/>
    <property type="molecule type" value="Genomic_DNA"/>
</dbReference>
<comment type="caution">
    <text evidence="1">The sequence shown here is derived from an EMBL/GenBank/DDBJ whole genome shotgun (WGS) entry which is preliminary data.</text>
</comment>
<dbReference type="AlphaFoldDB" id="A0A397JS82"/>
<protein>
    <recommendedName>
        <fullName evidence="3">Zinc-ribbon domain-containing protein</fullName>
    </recommendedName>
</protein>
<gene>
    <name evidence="1" type="ORF">Glove_11g77</name>
</gene>
<proteinExistence type="predicted"/>
<dbReference type="Proteomes" id="UP000266861">
    <property type="component" value="Unassembled WGS sequence"/>
</dbReference>
<sequence length="211" mass="24952">MGNFKYENGHQFYASLNSIKNQRSWCVGRARLTLDDAKQIALSRNGQCLSEKYINHLPLLWRCIEGHLWHAQLNRVKSNDSWCPCCARLTLEDAKKIAFNQNGQCLSEKYVNSQSPLLWCCNKGIHDGKHWCPYCSKYKRENLCREIVSKYLGPPSKIRQPDFLETQIMDFLSREEKELCEDNWIVLRYVWYYEDPYIVIPEYLRESGLIE</sequence>
<accession>A0A397JS82</accession>
<evidence type="ECO:0000313" key="2">
    <source>
        <dbReference type="Proteomes" id="UP000266861"/>
    </source>
</evidence>
<keyword evidence="2" id="KW-1185">Reference proteome</keyword>
<organism evidence="1 2">
    <name type="scientific">Diversispora epigaea</name>
    <dbReference type="NCBI Taxonomy" id="1348612"/>
    <lineage>
        <taxon>Eukaryota</taxon>
        <taxon>Fungi</taxon>
        <taxon>Fungi incertae sedis</taxon>
        <taxon>Mucoromycota</taxon>
        <taxon>Glomeromycotina</taxon>
        <taxon>Glomeromycetes</taxon>
        <taxon>Diversisporales</taxon>
        <taxon>Diversisporaceae</taxon>
        <taxon>Diversispora</taxon>
    </lineage>
</organism>
<evidence type="ECO:0008006" key="3">
    <source>
        <dbReference type="Google" id="ProtNLM"/>
    </source>
</evidence>
<name>A0A397JS82_9GLOM</name>